<dbReference type="PANTHER" id="PTHR10113">
    <property type="entry name" value="PEPTIDE CHAIN RELEASE FACTOR SUBUNIT 1"/>
    <property type="match status" value="1"/>
</dbReference>
<dbReference type="GO" id="GO:0003747">
    <property type="term" value="F:translation release factor activity"/>
    <property type="evidence" value="ECO:0007669"/>
    <property type="project" value="InterPro"/>
</dbReference>
<organism evidence="2 3">
    <name type="scientific">Durio zibethinus</name>
    <name type="common">Durian</name>
    <dbReference type="NCBI Taxonomy" id="66656"/>
    <lineage>
        <taxon>Eukaryota</taxon>
        <taxon>Viridiplantae</taxon>
        <taxon>Streptophyta</taxon>
        <taxon>Embryophyta</taxon>
        <taxon>Tracheophyta</taxon>
        <taxon>Spermatophyta</taxon>
        <taxon>Magnoliopsida</taxon>
        <taxon>eudicotyledons</taxon>
        <taxon>Gunneridae</taxon>
        <taxon>Pentapetalae</taxon>
        <taxon>rosids</taxon>
        <taxon>malvids</taxon>
        <taxon>Malvales</taxon>
        <taxon>Malvaceae</taxon>
        <taxon>Helicteroideae</taxon>
        <taxon>Durio</taxon>
    </lineage>
</organism>
<dbReference type="InterPro" id="IPR005142">
    <property type="entry name" value="eRF1_3"/>
</dbReference>
<proteinExistence type="predicted"/>
<dbReference type="InterPro" id="IPR024049">
    <property type="entry name" value="eRF1_1_sf"/>
</dbReference>
<dbReference type="SUPFAM" id="SSF55315">
    <property type="entry name" value="L30e-like"/>
    <property type="match status" value="1"/>
</dbReference>
<dbReference type="GeneID" id="111276217"/>
<gene>
    <name evidence="3" type="primary">LOC111276217</name>
</gene>
<dbReference type="InterPro" id="IPR004403">
    <property type="entry name" value="Peptide_chain-rel_eRF1/aRF1"/>
</dbReference>
<dbReference type="RefSeq" id="XP_022717731.1">
    <property type="nucleotide sequence ID" value="XM_022861996.1"/>
</dbReference>
<dbReference type="Gene3D" id="3.30.1330.30">
    <property type="match status" value="1"/>
</dbReference>
<accession>A0A6P5WQE4</accession>
<reference evidence="3" key="1">
    <citation type="submission" date="2025-08" db="UniProtKB">
        <authorList>
            <consortium name="RefSeq"/>
        </authorList>
    </citation>
    <scope>IDENTIFICATION</scope>
    <source>
        <tissue evidence="3">Fruit stalk</tissue>
    </source>
</reference>
<dbReference type="AlphaFoldDB" id="A0A6P5WQE4"/>
<dbReference type="Proteomes" id="UP000515121">
    <property type="component" value="Unplaced"/>
</dbReference>
<dbReference type="SUPFAM" id="SSF55481">
    <property type="entry name" value="N-terminal domain of eukaryotic peptide chain release factor subunit 1, ERF1"/>
    <property type="match status" value="1"/>
</dbReference>
<dbReference type="KEGG" id="dzi:111276217"/>
<name>A0A6P5WQE4_DURZI</name>
<dbReference type="InterPro" id="IPR029064">
    <property type="entry name" value="Ribosomal_eL30-like_sf"/>
</dbReference>
<keyword evidence="2" id="KW-1185">Reference proteome</keyword>
<evidence type="ECO:0000259" key="1">
    <source>
        <dbReference type="Pfam" id="PF03465"/>
    </source>
</evidence>
<dbReference type="Pfam" id="PF03465">
    <property type="entry name" value="eRF1_3"/>
    <property type="match status" value="1"/>
</dbReference>
<evidence type="ECO:0000313" key="2">
    <source>
        <dbReference type="Proteomes" id="UP000515121"/>
    </source>
</evidence>
<feature type="domain" description="eRF1" evidence="1">
    <location>
        <begin position="260"/>
        <end position="385"/>
    </location>
</feature>
<protein>
    <submittedName>
        <fullName evidence="3">Eukaryotic peptide chain release factor subunit 1-3-like</fullName>
    </submittedName>
</protein>
<sequence>MHLLELKLLIKKLQHYCSSTSLISLSIPCEDKEHVTSSLENRLAFITEERSRNSFSHTLELLKKIEGPLHPNGLLLYAGIGRMTTESLEMPISFSYVPFKRGLRLDSSVQREFKTKFLQDLLDSEDRYGFFLVGWNRMGLTTVSGNFVSSLPDVHLRERILMQGGHRQVEYLAQTFLENFWLIEALMGCTWLIFGSPFDIDSALMECLKMLPDRRTLLKIFASRIFKKVLKECSIVYGGRFSFDEALNQSADILGNDVIVIQKRMLKEYLELVRNKDARCVLHIESIMKLLELNFLGVVFLWNELDLVAFELQDITTGARKMEYKKQGEELDIRGNFVIISKQLVLERVLQLCRTRDIQLVLAAKEHQEGSMFYRSQHGIGAILKAKEEICKLLEEEKDEKGA</sequence>
<evidence type="ECO:0000313" key="3">
    <source>
        <dbReference type="RefSeq" id="XP_022717731.1"/>
    </source>
</evidence>